<name>A0ACD1I4J2_9EURO</name>
<proteinExistence type="predicted"/>
<gene>
    <name evidence="1" type="ORF">BO79DRAFT_258448</name>
</gene>
<keyword evidence="2" id="KW-1185">Reference proteome</keyword>
<accession>A0ACD1I4J2</accession>
<organism evidence="1 2">
    <name type="scientific">Aspergillus costaricaensis CBS 115574</name>
    <dbReference type="NCBI Taxonomy" id="1448317"/>
    <lineage>
        <taxon>Eukaryota</taxon>
        <taxon>Fungi</taxon>
        <taxon>Dikarya</taxon>
        <taxon>Ascomycota</taxon>
        <taxon>Pezizomycotina</taxon>
        <taxon>Eurotiomycetes</taxon>
        <taxon>Eurotiomycetidae</taxon>
        <taxon>Eurotiales</taxon>
        <taxon>Aspergillaceae</taxon>
        <taxon>Aspergillus</taxon>
        <taxon>Aspergillus subgen. Circumdati</taxon>
    </lineage>
</organism>
<dbReference type="Proteomes" id="UP000249748">
    <property type="component" value="Unassembled WGS sequence"/>
</dbReference>
<reference evidence="1" key="1">
    <citation type="submission" date="2018-02" db="EMBL/GenBank/DDBJ databases">
        <title>The genomes of Aspergillus section Nigri reveals drivers in fungal speciation.</title>
        <authorList>
            <consortium name="DOE Joint Genome Institute"/>
            <person name="Vesth T.C."/>
            <person name="Nybo J."/>
            <person name="Theobald S."/>
            <person name="Brandl J."/>
            <person name="Frisvad J.C."/>
            <person name="Nielsen K.F."/>
            <person name="Lyhne E.K."/>
            <person name="Kogle M.E."/>
            <person name="Kuo A."/>
            <person name="Riley R."/>
            <person name="Clum A."/>
            <person name="Nolan M."/>
            <person name="Lipzen A."/>
            <person name="Salamov A."/>
            <person name="Henrissat B."/>
            <person name="Wiebenga A."/>
            <person name="De vries R.P."/>
            <person name="Grigoriev I.V."/>
            <person name="Mortensen U.H."/>
            <person name="Andersen M.R."/>
            <person name="Baker S.E."/>
        </authorList>
    </citation>
    <scope>NUCLEOTIDE SEQUENCE</scope>
    <source>
        <strain evidence="1">CBS 115574</strain>
    </source>
</reference>
<evidence type="ECO:0000313" key="1">
    <source>
        <dbReference type="EMBL" id="RAK85167.1"/>
    </source>
</evidence>
<dbReference type="EMBL" id="KZ824567">
    <property type="protein sequence ID" value="RAK85167.1"/>
    <property type="molecule type" value="Genomic_DNA"/>
</dbReference>
<protein>
    <submittedName>
        <fullName evidence="1">Uncharacterized protein</fullName>
    </submittedName>
</protein>
<sequence length="149" mass="17325">MAANLTLSIRYLMLTSSKNLLRQTNWDICDKVLDFHGFGLYIYEINPHTPLQPRYPKVIVQLKTIWSQAKGRGPESVEGSSHFTRESSIVETDSHVFEGHEGIIDERLLFGHQATTHRRLDIRSKSAKAPENDDVQWWRKGERFPLRQH</sequence>
<evidence type="ECO:0000313" key="2">
    <source>
        <dbReference type="Proteomes" id="UP000249748"/>
    </source>
</evidence>